<dbReference type="GO" id="GO:0016209">
    <property type="term" value="F:antioxidant activity"/>
    <property type="evidence" value="ECO:0007669"/>
    <property type="project" value="InterPro"/>
</dbReference>
<dbReference type="SUPFAM" id="SSF52833">
    <property type="entry name" value="Thioredoxin-like"/>
    <property type="match status" value="1"/>
</dbReference>
<evidence type="ECO:0000256" key="4">
    <source>
        <dbReference type="ARBA" id="ARBA00023284"/>
    </source>
</evidence>
<dbReference type="AlphaFoldDB" id="A0A3N4QCM9"/>
<dbReference type="PANTHER" id="PTHR42852:SF6">
    <property type="entry name" value="THIOL:DISULFIDE INTERCHANGE PROTEIN DSBE"/>
    <property type="match status" value="1"/>
</dbReference>
<gene>
    <name evidence="8" type="ORF">EGT74_21165</name>
</gene>
<dbReference type="Proteomes" id="UP000278351">
    <property type="component" value="Unassembled WGS sequence"/>
</dbReference>
<reference evidence="8 9" key="1">
    <citation type="submission" date="2018-11" db="EMBL/GenBank/DDBJ databases">
        <title>Chitinophaga lutea sp.nov., isolate from arsenic contaminated soil.</title>
        <authorList>
            <person name="Zong Y."/>
        </authorList>
    </citation>
    <scope>NUCLEOTIDE SEQUENCE [LARGE SCALE GENOMIC DNA]</scope>
    <source>
        <strain evidence="8 9">ZY74</strain>
    </source>
</reference>
<protein>
    <submittedName>
        <fullName evidence="8">AhpC/TSA family protein</fullName>
    </submittedName>
</protein>
<feature type="signal peptide" evidence="6">
    <location>
        <begin position="1"/>
        <end position="18"/>
    </location>
</feature>
<evidence type="ECO:0000256" key="1">
    <source>
        <dbReference type="ARBA" id="ARBA00004196"/>
    </source>
</evidence>
<evidence type="ECO:0000256" key="5">
    <source>
        <dbReference type="SAM" id="Coils"/>
    </source>
</evidence>
<dbReference type="InterPro" id="IPR017937">
    <property type="entry name" value="Thioredoxin_CS"/>
</dbReference>
<proteinExistence type="predicted"/>
<organism evidence="8 9">
    <name type="scientific">Chitinophaga lutea</name>
    <dbReference type="NCBI Taxonomy" id="2488634"/>
    <lineage>
        <taxon>Bacteria</taxon>
        <taxon>Pseudomonadati</taxon>
        <taxon>Bacteroidota</taxon>
        <taxon>Chitinophagia</taxon>
        <taxon>Chitinophagales</taxon>
        <taxon>Chitinophagaceae</taxon>
        <taxon>Chitinophaga</taxon>
    </lineage>
</organism>
<feature type="domain" description="Thioredoxin" evidence="7">
    <location>
        <begin position="238"/>
        <end position="376"/>
    </location>
</feature>
<keyword evidence="6" id="KW-0732">Signal</keyword>
<dbReference type="InterPro" id="IPR000866">
    <property type="entry name" value="AhpC/TSA"/>
</dbReference>
<dbReference type="PROSITE" id="PS00194">
    <property type="entry name" value="THIOREDOXIN_1"/>
    <property type="match status" value="1"/>
</dbReference>
<name>A0A3N4QCM9_9BACT</name>
<evidence type="ECO:0000256" key="6">
    <source>
        <dbReference type="SAM" id="SignalP"/>
    </source>
</evidence>
<feature type="chain" id="PRO_5017980159" evidence="6">
    <location>
        <begin position="19"/>
        <end position="376"/>
    </location>
</feature>
<evidence type="ECO:0000259" key="7">
    <source>
        <dbReference type="PROSITE" id="PS51352"/>
    </source>
</evidence>
<dbReference type="OrthoDB" id="1069091at2"/>
<dbReference type="InterPro" id="IPR013766">
    <property type="entry name" value="Thioredoxin_domain"/>
</dbReference>
<dbReference type="RefSeq" id="WP_123848498.1">
    <property type="nucleotide sequence ID" value="NZ_RPDH01000002.1"/>
</dbReference>
<keyword evidence="5" id="KW-0175">Coiled coil</keyword>
<dbReference type="PROSITE" id="PS51352">
    <property type="entry name" value="THIOREDOXIN_2"/>
    <property type="match status" value="1"/>
</dbReference>
<dbReference type="GO" id="GO:0017004">
    <property type="term" value="P:cytochrome complex assembly"/>
    <property type="evidence" value="ECO:0007669"/>
    <property type="project" value="UniProtKB-KW"/>
</dbReference>
<dbReference type="GO" id="GO:0030313">
    <property type="term" value="C:cell envelope"/>
    <property type="evidence" value="ECO:0007669"/>
    <property type="project" value="UniProtKB-SubCell"/>
</dbReference>
<dbReference type="Gene3D" id="3.40.30.10">
    <property type="entry name" value="Glutaredoxin"/>
    <property type="match status" value="1"/>
</dbReference>
<dbReference type="EMBL" id="RPDH01000002">
    <property type="protein sequence ID" value="RPE09504.1"/>
    <property type="molecule type" value="Genomic_DNA"/>
</dbReference>
<sequence>MKKLLMAAVLFSPVALFAQGKEKEVPYEVRGSIAQQEKPTKLYFRVRKDGKMFTDSVTTPDGRFLFAGTIPEPTTAQLFASIPSTPDNPMGRKEVAVLFIGGGTNTISISDIAAKPVTGGTKHQEAFNRLNSLTENVVKQSMELNKEYRALYNAKDEAGMKKLEARFEELEASHKAIMRKYLTDDPHSPIGMYVLNQVAGYELNVGEVEPLFNALSKEARATPTGKQFAYRLELAKKLSPGQPAIEFSQNDPEGKAVTLASFRGKYVLIDFWASWCGPCRAENPNVVSAFNKYKDKGFTILGVSFDENKEKWVEAVKKDQLTWTQVSDLKGWANEVGKLYGIRAIPQNLLLDPQGKIVAKNLRGEDLDSKLAELFK</sequence>
<dbReference type="PANTHER" id="PTHR42852">
    <property type="entry name" value="THIOL:DISULFIDE INTERCHANGE PROTEIN DSBE"/>
    <property type="match status" value="1"/>
</dbReference>
<dbReference type="Pfam" id="PF14289">
    <property type="entry name" value="DUF4369"/>
    <property type="match status" value="1"/>
</dbReference>
<evidence type="ECO:0000256" key="2">
    <source>
        <dbReference type="ARBA" id="ARBA00022748"/>
    </source>
</evidence>
<keyword evidence="9" id="KW-1185">Reference proteome</keyword>
<dbReference type="Pfam" id="PF00578">
    <property type="entry name" value="AhpC-TSA"/>
    <property type="match status" value="1"/>
</dbReference>
<comment type="subcellular location">
    <subcellularLocation>
        <location evidence="1">Cell envelope</location>
    </subcellularLocation>
</comment>
<evidence type="ECO:0000313" key="9">
    <source>
        <dbReference type="Proteomes" id="UP000278351"/>
    </source>
</evidence>
<feature type="coiled-coil region" evidence="5">
    <location>
        <begin position="153"/>
        <end position="180"/>
    </location>
</feature>
<keyword evidence="4" id="KW-0676">Redox-active center</keyword>
<dbReference type="GO" id="GO:0016491">
    <property type="term" value="F:oxidoreductase activity"/>
    <property type="evidence" value="ECO:0007669"/>
    <property type="project" value="InterPro"/>
</dbReference>
<evidence type="ECO:0000313" key="8">
    <source>
        <dbReference type="EMBL" id="RPE09504.1"/>
    </source>
</evidence>
<dbReference type="InterPro" id="IPR050553">
    <property type="entry name" value="Thioredoxin_ResA/DsbE_sf"/>
</dbReference>
<dbReference type="InterPro" id="IPR025380">
    <property type="entry name" value="DUF4369"/>
</dbReference>
<keyword evidence="2" id="KW-0201">Cytochrome c-type biogenesis</keyword>
<evidence type="ECO:0000256" key="3">
    <source>
        <dbReference type="ARBA" id="ARBA00023157"/>
    </source>
</evidence>
<dbReference type="InterPro" id="IPR036249">
    <property type="entry name" value="Thioredoxin-like_sf"/>
</dbReference>
<dbReference type="CDD" id="cd02966">
    <property type="entry name" value="TlpA_like_family"/>
    <property type="match status" value="1"/>
</dbReference>
<keyword evidence="3" id="KW-1015">Disulfide bond</keyword>
<accession>A0A3N4QCM9</accession>
<comment type="caution">
    <text evidence="8">The sequence shown here is derived from an EMBL/GenBank/DDBJ whole genome shotgun (WGS) entry which is preliminary data.</text>
</comment>